<evidence type="ECO:0000256" key="6">
    <source>
        <dbReference type="SAM" id="MobiDB-lite"/>
    </source>
</evidence>
<evidence type="ECO:0000256" key="1">
    <source>
        <dbReference type="ARBA" id="ARBA00004177"/>
    </source>
</evidence>
<gene>
    <name evidence="7" type="ORF">BSL78_22019</name>
</gene>
<dbReference type="EMBL" id="MRZV01001049">
    <property type="protein sequence ID" value="PIK41137.1"/>
    <property type="molecule type" value="Genomic_DNA"/>
</dbReference>
<dbReference type="Proteomes" id="UP000230750">
    <property type="component" value="Unassembled WGS sequence"/>
</dbReference>
<dbReference type="GO" id="GO:0032456">
    <property type="term" value="P:endocytic recycling"/>
    <property type="evidence" value="ECO:0007669"/>
    <property type="project" value="InterPro"/>
</dbReference>
<feature type="region of interest" description="Disordered" evidence="6">
    <location>
        <begin position="609"/>
        <end position="631"/>
    </location>
</feature>
<proteinExistence type="inferred from homology"/>
<sequence length="666" mass="75865">MATYSWKPKVRNYIPEKEKLQLEREETTNHPLKPLVVSDVKKIVRDGSGKEKGKPKPAAAVDPLSSALDGIDPLSMFAAAAAAKPSRAVDPLSGSAGSTEVDSGTIDDVDMDESFEPWSSRRGNILATYTTSEKLSITTSFLSPADREKVAVKSQVAKNTVTDQVKNRLEQLDDFEEGSIKEMLNLSQQDYVLRIEELNNALVSAWEHDQKVKSLKIAIQCSKLLVDTSVIQFYPSKFVLITDILDTFGKLVFDRIRQKSSYIPPGSKKPQMLPENFTPEQVPESAKETCRNWFFKIASIRELIPRLYVEAAILKCYSFLTTGEYSQALNRLTTQIRGIGDPLVAIYGRAYLSRVGMAVAPQVKSHHINNLYDFINSFSQLDSDTVQNVLAMQRLDMPSYLHLYSPALDWLLQCIAFKAAENTLTEILGKCKKHCNNALLLNSIMSAFKPEFISRRAIEFLELIRECEEAGFPKHNLYKSLGTNLMLAAPAEQHRRGILNEVWKAVMKFQTPMEYITCAEVWVEFPCKHFSKKEVNTILNDIIKHMTPDRAFESHYLELQSVVSKILSQMHDFSILFSMTFDLTIGFRECKTILSGRCRLRDERDSLLSHGRKKKEKPYDQVRSERSDDRKTVLSRYGDRNTFRPDKMTETRFRPDMMTETRFVPI</sequence>
<name>A0A2G8JZF1_STIJA</name>
<evidence type="ECO:0000256" key="2">
    <source>
        <dbReference type="ARBA" id="ARBA00010704"/>
    </source>
</evidence>
<reference evidence="7 8" key="1">
    <citation type="journal article" date="2017" name="PLoS Biol.">
        <title>The sea cucumber genome provides insights into morphological evolution and visceral regeneration.</title>
        <authorList>
            <person name="Zhang X."/>
            <person name="Sun L."/>
            <person name="Yuan J."/>
            <person name="Sun Y."/>
            <person name="Gao Y."/>
            <person name="Zhang L."/>
            <person name="Li S."/>
            <person name="Dai H."/>
            <person name="Hamel J.F."/>
            <person name="Liu C."/>
            <person name="Yu Y."/>
            <person name="Liu S."/>
            <person name="Lin W."/>
            <person name="Guo K."/>
            <person name="Jin S."/>
            <person name="Xu P."/>
            <person name="Storey K.B."/>
            <person name="Huan P."/>
            <person name="Zhang T."/>
            <person name="Zhou Y."/>
            <person name="Zhang J."/>
            <person name="Lin C."/>
            <person name="Li X."/>
            <person name="Xing L."/>
            <person name="Huo D."/>
            <person name="Sun M."/>
            <person name="Wang L."/>
            <person name="Mercier A."/>
            <person name="Li F."/>
            <person name="Yang H."/>
            <person name="Xiang J."/>
        </authorList>
    </citation>
    <scope>NUCLEOTIDE SEQUENCE [LARGE SCALE GENOMIC DNA]</scope>
    <source>
        <strain evidence="7">Shaxun</strain>
        <tissue evidence="7">Muscle</tissue>
    </source>
</reference>
<dbReference type="PANTHER" id="PTHR13673">
    <property type="entry name" value="ESOPHAGEAL CANCER ASSOCIATED PROTEIN"/>
    <property type="match status" value="1"/>
</dbReference>
<comment type="similarity">
    <text evidence="2">Belongs to the VPS35L family.</text>
</comment>
<comment type="caution">
    <text evidence="7">The sequence shown here is derived from an EMBL/GenBank/DDBJ whole genome shotgun (WGS) entry which is preliminary data.</text>
</comment>
<keyword evidence="4" id="KW-0967">Endosome</keyword>
<comment type="subcellular location">
    <subcellularLocation>
        <location evidence="1">Endosome</location>
    </subcellularLocation>
</comment>
<organism evidence="7 8">
    <name type="scientific">Stichopus japonicus</name>
    <name type="common">Sea cucumber</name>
    <dbReference type="NCBI Taxonomy" id="307972"/>
    <lineage>
        <taxon>Eukaryota</taxon>
        <taxon>Metazoa</taxon>
        <taxon>Echinodermata</taxon>
        <taxon>Eleutherozoa</taxon>
        <taxon>Echinozoa</taxon>
        <taxon>Holothuroidea</taxon>
        <taxon>Aspidochirotacea</taxon>
        <taxon>Aspidochirotida</taxon>
        <taxon>Stichopodidae</taxon>
        <taxon>Apostichopus</taxon>
    </lineage>
</organism>
<evidence type="ECO:0000256" key="3">
    <source>
        <dbReference type="ARBA" id="ARBA00022448"/>
    </source>
</evidence>
<protein>
    <submittedName>
        <fullName evidence="7">Putative UPF0505 protein C16orf62</fullName>
    </submittedName>
</protein>
<feature type="compositionally biased region" description="Basic and acidic residues" evidence="6">
    <location>
        <begin position="617"/>
        <end position="631"/>
    </location>
</feature>
<keyword evidence="8" id="KW-1185">Reference proteome</keyword>
<dbReference type="STRING" id="307972.A0A2G8JZF1"/>
<feature type="region of interest" description="Disordered" evidence="6">
    <location>
        <begin position="88"/>
        <end position="108"/>
    </location>
</feature>
<evidence type="ECO:0000256" key="4">
    <source>
        <dbReference type="ARBA" id="ARBA00022753"/>
    </source>
</evidence>
<evidence type="ECO:0000256" key="5">
    <source>
        <dbReference type="ARBA" id="ARBA00022927"/>
    </source>
</evidence>
<dbReference type="GO" id="GO:0005768">
    <property type="term" value="C:endosome"/>
    <property type="evidence" value="ECO:0007669"/>
    <property type="project" value="UniProtKB-SubCell"/>
</dbReference>
<keyword evidence="5" id="KW-0653">Protein transport</keyword>
<accession>A0A2G8JZF1</accession>
<dbReference type="AlphaFoldDB" id="A0A2G8JZF1"/>
<keyword evidence="3" id="KW-0813">Transport</keyword>
<dbReference type="PANTHER" id="PTHR13673:SF0">
    <property type="entry name" value="VPS35 ENDOSOMAL PROTEIN-SORTING FACTOR-LIKE"/>
    <property type="match status" value="1"/>
</dbReference>
<evidence type="ECO:0000313" key="7">
    <source>
        <dbReference type="EMBL" id="PIK41137.1"/>
    </source>
</evidence>
<dbReference type="InterPro" id="IPR029705">
    <property type="entry name" value="VPS35L"/>
</dbReference>
<evidence type="ECO:0000313" key="8">
    <source>
        <dbReference type="Proteomes" id="UP000230750"/>
    </source>
</evidence>
<dbReference type="OrthoDB" id="1734063at2759"/>
<dbReference type="GO" id="GO:0015031">
    <property type="term" value="P:protein transport"/>
    <property type="evidence" value="ECO:0007669"/>
    <property type="project" value="UniProtKB-KW"/>
</dbReference>